<dbReference type="Pfam" id="PF04232">
    <property type="entry name" value="SpoVS"/>
    <property type="match status" value="2"/>
</dbReference>
<dbReference type="Gene3D" id="3.30.110.20">
    <property type="entry name" value="Alba-like domain"/>
    <property type="match status" value="2"/>
</dbReference>
<dbReference type="PANTHER" id="PTHR35331">
    <property type="entry name" value="STAGE V SPORULATION PROTEIN S"/>
    <property type="match status" value="1"/>
</dbReference>
<accession>A0A7S4BW77</accession>
<dbReference type="AlphaFoldDB" id="A0A7S4BW77"/>
<reference evidence="1" key="1">
    <citation type="submission" date="2021-01" db="EMBL/GenBank/DDBJ databases">
        <authorList>
            <person name="Corre E."/>
            <person name="Pelletier E."/>
            <person name="Niang G."/>
            <person name="Scheremetjew M."/>
            <person name="Finn R."/>
            <person name="Kale V."/>
            <person name="Holt S."/>
            <person name="Cochrane G."/>
            <person name="Meng A."/>
            <person name="Brown T."/>
            <person name="Cohen L."/>
        </authorList>
    </citation>
    <scope>NUCLEOTIDE SEQUENCE</scope>
    <source>
        <strain evidence="1">CCMP645</strain>
    </source>
</reference>
<dbReference type="InterPro" id="IPR036882">
    <property type="entry name" value="Alba-like_dom_sf"/>
</dbReference>
<dbReference type="PANTHER" id="PTHR35331:SF1">
    <property type="entry name" value="STAGE V SPORULATION PROTEIN S"/>
    <property type="match status" value="1"/>
</dbReference>
<dbReference type="EMBL" id="HBIZ01049549">
    <property type="protein sequence ID" value="CAE0779072.1"/>
    <property type="molecule type" value="Transcribed_RNA"/>
</dbReference>
<protein>
    <submittedName>
        <fullName evidence="1">Uncharacterized protein</fullName>
    </submittedName>
</protein>
<evidence type="ECO:0000313" key="1">
    <source>
        <dbReference type="EMBL" id="CAE0779072.1"/>
    </source>
</evidence>
<proteinExistence type="predicted"/>
<organism evidence="1">
    <name type="scientific">Chrysotila carterae</name>
    <name type="common">Marine alga</name>
    <name type="synonym">Syracosphaera carterae</name>
    <dbReference type="NCBI Taxonomy" id="13221"/>
    <lineage>
        <taxon>Eukaryota</taxon>
        <taxon>Haptista</taxon>
        <taxon>Haptophyta</taxon>
        <taxon>Prymnesiophyceae</taxon>
        <taxon>Isochrysidales</taxon>
        <taxon>Isochrysidaceae</taxon>
        <taxon>Chrysotila</taxon>
    </lineage>
</organism>
<dbReference type="InterPro" id="IPR007347">
    <property type="entry name" value="SpoVS"/>
</dbReference>
<gene>
    <name evidence="1" type="ORF">PCAR00345_LOCUS31711</name>
</gene>
<name>A0A7S4BW77_CHRCT</name>
<dbReference type="GO" id="GO:0003676">
    <property type="term" value="F:nucleic acid binding"/>
    <property type="evidence" value="ECO:0007669"/>
    <property type="project" value="InterPro"/>
</dbReference>
<sequence length="157" mass="16849">MPSVLATGPGAINQAIKGIAIARKYLLEESPPIDIVVQPVFEKDMRSGSNVSLVLSKSIPIDCEPTEDDLSAKDRTDCFKLAGAIAGRIRDGGDVALTTKGPVPVLVAVKAIALAQEYTSQENMDVKFAVQFRDLEDPELGNTPSTYLHFAVLVNHD</sequence>